<keyword evidence="9 14" id="KW-0406">Ion transport</keyword>
<comment type="similarity">
    <text evidence="2 14">Belongs to the ATPase C chain family.</text>
</comment>
<feature type="site" description="Reversibly protonated during proton transport" evidence="14">
    <location>
        <position position="94"/>
    </location>
</feature>
<dbReference type="AlphaFoldDB" id="A0A346Y1T7"/>
<evidence type="ECO:0000256" key="11">
    <source>
        <dbReference type="ARBA" id="ARBA00023136"/>
    </source>
</evidence>
<dbReference type="InterPro" id="IPR035921">
    <property type="entry name" value="F/V-ATP_Csub_sf"/>
</dbReference>
<evidence type="ECO:0000256" key="6">
    <source>
        <dbReference type="ARBA" id="ARBA00022692"/>
    </source>
</evidence>
<dbReference type="FunFam" id="1.20.20.10:FF:000002">
    <property type="entry name" value="ATP synthase subunit c"/>
    <property type="match status" value="1"/>
</dbReference>
<feature type="domain" description="V-ATPase proteolipid subunit C-like" evidence="16">
    <location>
        <begin position="44"/>
        <end position="107"/>
    </location>
</feature>
<keyword evidence="12 14" id="KW-0066">ATP synthesis</keyword>
<reference evidence="17 18" key="1">
    <citation type="submission" date="2018-09" db="EMBL/GenBank/DDBJ databases">
        <title>Complete genome sequence of Euzebya sp. DY32-46 isolated from seawater of Pacific Ocean.</title>
        <authorList>
            <person name="Xu L."/>
            <person name="Wu Y.-H."/>
            <person name="Xu X.-W."/>
        </authorList>
    </citation>
    <scope>NUCLEOTIDE SEQUENCE [LARGE SCALE GENOMIC DNA]</scope>
    <source>
        <strain evidence="17 18">DY32-46</strain>
    </source>
</reference>
<evidence type="ECO:0000256" key="14">
    <source>
        <dbReference type="HAMAP-Rule" id="MF_01396"/>
    </source>
</evidence>
<keyword evidence="11 14" id="KW-0472">Membrane</keyword>
<dbReference type="GO" id="GO:0045259">
    <property type="term" value="C:proton-transporting ATP synthase complex"/>
    <property type="evidence" value="ECO:0007669"/>
    <property type="project" value="UniProtKB-KW"/>
</dbReference>
<comment type="function">
    <text evidence="14">Key component of the F(0) channel; it plays a direct role in translocation across the membrane. A homomeric c-ring of between 10-14 subunits forms the central stalk rotor element with the F(1) delta and epsilon subunits.</text>
</comment>
<dbReference type="SUPFAM" id="SSF81333">
    <property type="entry name" value="F1F0 ATP synthase subunit C"/>
    <property type="match status" value="1"/>
</dbReference>
<keyword evidence="6 14" id="KW-0812">Transmembrane</keyword>
<evidence type="ECO:0000256" key="15">
    <source>
        <dbReference type="SAM" id="SignalP"/>
    </source>
</evidence>
<evidence type="ECO:0000256" key="7">
    <source>
        <dbReference type="ARBA" id="ARBA00022781"/>
    </source>
</evidence>
<evidence type="ECO:0000256" key="12">
    <source>
        <dbReference type="ARBA" id="ARBA00023310"/>
    </source>
</evidence>
<dbReference type="NCBIfam" id="TIGR01260">
    <property type="entry name" value="ATP_synt_c"/>
    <property type="match status" value="1"/>
</dbReference>
<proteinExistence type="inferred from homology"/>
<dbReference type="EMBL" id="CP031165">
    <property type="protein sequence ID" value="AXV08434.1"/>
    <property type="molecule type" value="Genomic_DNA"/>
</dbReference>
<comment type="subcellular location">
    <subcellularLocation>
        <location evidence="1 14">Cell membrane</location>
        <topology evidence="1 14">Multi-pass membrane protein</topology>
    </subcellularLocation>
</comment>
<keyword evidence="5 14" id="KW-0138">CF(0)</keyword>
<keyword evidence="3 14" id="KW-0813">Transport</keyword>
<dbReference type="Proteomes" id="UP000264006">
    <property type="component" value="Chromosome"/>
</dbReference>
<evidence type="ECO:0000256" key="5">
    <source>
        <dbReference type="ARBA" id="ARBA00022547"/>
    </source>
</evidence>
<gene>
    <name evidence="14" type="primary">atpE</name>
    <name evidence="17" type="ORF">DVS28_a3762</name>
</gene>
<organism evidence="17 18">
    <name type="scientific">Euzebya pacifica</name>
    <dbReference type="NCBI Taxonomy" id="1608957"/>
    <lineage>
        <taxon>Bacteria</taxon>
        <taxon>Bacillati</taxon>
        <taxon>Actinomycetota</taxon>
        <taxon>Nitriliruptoria</taxon>
        <taxon>Euzebyales</taxon>
    </lineage>
</organism>
<dbReference type="GO" id="GO:0046933">
    <property type="term" value="F:proton-transporting ATP synthase activity, rotational mechanism"/>
    <property type="evidence" value="ECO:0007669"/>
    <property type="project" value="UniProtKB-UniRule"/>
</dbReference>
<evidence type="ECO:0000313" key="18">
    <source>
        <dbReference type="Proteomes" id="UP000264006"/>
    </source>
</evidence>
<protein>
    <recommendedName>
        <fullName evidence="14">ATP synthase subunit c</fullName>
    </recommendedName>
    <alternativeName>
        <fullName evidence="14">ATP synthase F(0) sector subunit c</fullName>
    </alternativeName>
    <alternativeName>
        <fullName evidence="14">F-type ATPase subunit c</fullName>
        <shortName evidence="14">F-ATPase subunit c</shortName>
    </alternativeName>
    <alternativeName>
        <fullName evidence="14">Lipid-binding protein</fullName>
    </alternativeName>
</protein>
<dbReference type="GO" id="GO:0008289">
    <property type="term" value="F:lipid binding"/>
    <property type="evidence" value="ECO:0007669"/>
    <property type="project" value="UniProtKB-KW"/>
</dbReference>
<evidence type="ECO:0000256" key="3">
    <source>
        <dbReference type="ARBA" id="ARBA00022448"/>
    </source>
</evidence>
<keyword evidence="7 14" id="KW-0375">Hydrogen ion transport</keyword>
<dbReference type="InterPro" id="IPR038662">
    <property type="entry name" value="ATP_synth_F0_csu_sf"/>
</dbReference>
<dbReference type="GO" id="GO:0005886">
    <property type="term" value="C:plasma membrane"/>
    <property type="evidence" value="ECO:0007669"/>
    <property type="project" value="UniProtKB-SubCell"/>
</dbReference>
<evidence type="ECO:0000256" key="9">
    <source>
        <dbReference type="ARBA" id="ARBA00023065"/>
    </source>
</evidence>
<keyword evidence="15" id="KW-0732">Signal</keyword>
<dbReference type="InterPro" id="IPR020537">
    <property type="entry name" value="ATP_synth_F0_csu_DDCD_BS"/>
</dbReference>
<evidence type="ECO:0000256" key="2">
    <source>
        <dbReference type="ARBA" id="ARBA00006704"/>
    </source>
</evidence>
<evidence type="ECO:0000256" key="13">
    <source>
        <dbReference type="ARBA" id="ARBA00025198"/>
    </source>
</evidence>
<feature type="transmembrane region" description="Helical" evidence="14">
    <location>
        <begin position="42"/>
        <end position="65"/>
    </location>
</feature>
<dbReference type="InterPro" id="IPR005953">
    <property type="entry name" value="ATP_synth_csu_bac/chlpt"/>
</dbReference>
<dbReference type="PROSITE" id="PS00605">
    <property type="entry name" value="ATPASE_C"/>
    <property type="match status" value="1"/>
</dbReference>
<keyword evidence="10 14" id="KW-0446">Lipid-binding</keyword>
<evidence type="ECO:0000313" key="17">
    <source>
        <dbReference type="EMBL" id="AXV08434.1"/>
    </source>
</evidence>
<dbReference type="Pfam" id="PF00137">
    <property type="entry name" value="ATP-synt_C"/>
    <property type="match status" value="1"/>
</dbReference>
<dbReference type="PRINTS" id="PR00124">
    <property type="entry name" value="ATPASEC"/>
</dbReference>
<name>A0A346Y1T7_9ACTN</name>
<dbReference type="GO" id="GO:0033177">
    <property type="term" value="C:proton-transporting two-sector ATPase complex, proton-transporting domain"/>
    <property type="evidence" value="ECO:0007669"/>
    <property type="project" value="InterPro"/>
</dbReference>
<comment type="function">
    <text evidence="13 14">F(1)F(0) ATP synthase produces ATP from ADP in the presence of a proton or sodium gradient. F-type ATPases consist of two structural domains, F(1) containing the extramembraneous catalytic core and F(0) containing the membrane proton channel, linked together by a central stalk and a peripheral stalk. During catalysis, ATP synthesis in the catalytic domain of F(1) is coupled via a rotary mechanism of the central stalk subunits to proton translocation.</text>
</comment>
<keyword evidence="4 14" id="KW-1003">Cell membrane</keyword>
<feature type="chain" id="PRO_5016774977" description="ATP synthase subunit c" evidence="15">
    <location>
        <begin position="27"/>
        <end position="109"/>
    </location>
</feature>
<keyword evidence="8 14" id="KW-1133">Transmembrane helix</keyword>
<dbReference type="InterPro" id="IPR002379">
    <property type="entry name" value="ATPase_proteolipid_c-like_dom"/>
</dbReference>
<evidence type="ECO:0000256" key="8">
    <source>
        <dbReference type="ARBA" id="ARBA00022989"/>
    </source>
</evidence>
<sequence>MMKKRLLPLAAAVIALSAMMVQPAFATEAAGEAASGLTGNIGVIGVGLVFGLGTLGPGIGLGMLIKGAIESMARQPEAAGQVRTTMFIGIAVVEALALLGFVLAFIINA</sequence>
<dbReference type="HAMAP" id="MF_01396">
    <property type="entry name" value="ATP_synth_c_bact"/>
    <property type="match status" value="1"/>
</dbReference>
<evidence type="ECO:0000259" key="16">
    <source>
        <dbReference type="Pfam" id="PF00137"/>
    </source>
</evidence>
<dbReference type="InterPro" id="IPR000454">
    <property type="entry name" value="ATP_synth_F0_csu"/>
</dbReference>
<feature type="signal peptide" evidence="15">
    <location>
        <begin position="1"/>
        <end position="26"/>
    </location>
</feature>
<evidence type="ECO:0000256" key="4">
    <source>
        <dbReference type="ARBA" id="ARBA00022475"/>
    </source>
</evidence>
<feature type="transmembrane region" description="Helical" evidence="14">
    <location>
        <begin position="86"/>
        <end position="107"/>
    </location>
</feature>
<dbReference type="KEGG" id="euz:DVS28_a3762"/>
<keyword evidence="18" id="KW-1185">Reference proteome</keyword>
<dbReference type="CDD" id="cd18121">
    <property type="entry name" value="ATP-synt_Fo_c"/>
    <property type="match status" value="1"/>
</dbReference>
<dbReference type="Gene3D" id="1.20.20.10">
    <property type="entry name" value="F1F0 ATP synthase subunit C"/>
    <property type="match status" value="1"/>
</dbReference>
<accession>A0A346Y1T7</accession>
<evidence type="ECO:0000256" key="10">
    <source>
        <dbReference type="ARBA" id="ARBA00023121"/>
    </source>
</evidence>
<evidence type="ECO:0000256" key="1">
    <source>
        <dbReference type="ARBA" id="ARBA00004651"/>
    </source>
</evidence>